<dbReference type="Proteomes" id="UP001432027">
    <property type="component" value="Unassembled WGS sequence"/>
</dbReference>
<protein>
    <recommendedName>
        <fullName evidence="4">NADH:ubiquinone reductase (H(+)-translocating)</fullName>
    </recommendedName>
</protein>
<feature type="transmembrane region" description="Helical" evidence="1">
    <location>
        <begin position="82"/>
        <end position="105"/>
    </location>
</feature>
<feature type="non-terminal residue" evidence="2">
    <location>
        <position position="1"/>
    </location>
</feature>
<dbReference type="AlphaFoldDB" id="A0AAV5TMH4"/>
<name>A0AAV5TMH4_9BILA</name>
<dbReference type="EMBL" id="BTSX01000004">
    <property type="protein sequence ID" value="GMS95526.1"/>
    <property type="molecule type" value="Genomic_DNA"/>
</dbReference>
<gene>
    <name evidence="2" type="ORF">PENTCL1PPCAC_17701</name>
</gene>
<keyword evidence="1" id="KW-1133">Transmembrane helix</keyword>
<keyword evidence="1" id="KW-0812">Transmembrane</keyword>
<evidence type="ECO:0000313" key="2">
    <source>
        <dbReference type="EMBL" id="GMS95526.1"/>
    </source>
</evidence>
<evidence type="ECO:0008006" key="4">
    <source>
        <dbReference type="Google" id="ProtNLM"/>
    </source>
</evidence>
<proteinExistence type="predicted"/>
<comment type="caution">
    <text evidence="2">The sequence shown here is derived from an EMBL/GenBank/DDBJ whole genome shotgun (WGS) entry which is preliminary data.</text>
</comment>
<organism evidence="2 3">
    <name type="scientific">Pristionchus entomophagus</name>
    <dbReference type="NCBI Taxonomy" id="358040"/>
    <lineage>
        <taxon>Eukaryota</taxon>
        <taxon>Metazoa</taxon>
        <taxon>Ecdysozoa</taxon>
        <taxon>Nematoda</taxon>
        <taxon>Chromadorea</taxon>
        <taxon>Rhabditida</taxon>
        <taxon>Rhabditina</taxon>
        <taxon>Diplogasteromorpha</taxon>
        <taxon>Diplogasteroidea</taxon>
        <taxon>Neodiplogasteridae</taxon>
        <taxon>Pristionchus</taxon>
    </lineage>
</organism>
<feature type="transmembrane region" description="Helical" evidence="1">
    <location>
        <begin position="111"/>
        <end position="128"/>
    </location>
</feature>
<feature type="transmembrane region" description="Helical" evidence="1">
    <location>
        <begin position="35"/>
        <end position="52"/>
    </location>
</feature>
<sequence length="138" mass="15199">EGRSRPLFTSFDQISQLGGSPRATLEIGGRLEPTIILSIIELFMGFVIFVGTHRLPRDDPSRAFVSTFSFQSGLTSIIKGTVALLALNGIESGIFSILFTLFTLIHRSSLLLFPLCSSLLILSLSIISRKREDFCSFN</sequence>
<keyword evidence="1" id="KW-0472">Membrane</keyword>
<evidence type="ECO:0000256" key="1">
    <source>
        <dbReference type="SAM" id="Phobius"/>
    </source>
</evidence>
<reference evidence="2" key="1">
    <citation type="submission" date="2023-10" db="EMBL/GenBank/DDBJ databases">
        <title>Genome assembly of Pristionchus species.</title>
        <authorList>
            <person name="Yoshida K."/>
            <person name="Sommer R.J."/>
        </authorList>
    </citation>
    <scope>NUCLEOTIDE SEQUENCE</scope>
    <source>
        <strain evidence="2">RS0144</strain>
    </source>
</reference>
<accession>A0AAV5TMH4</accession>
<keyword evidence="3" id="KW-1185">Reference proteome</keyword>
<feature type="non-terminal residue" evidence="2">
    <location>
        <position position="138"/>
    </location>
</feature>
<evidence type="ECO:0000313" key="3">
    <source>
        <dbReference type="Proteomes" id="UP001432027"/>
    </source>
</evidence>